<keyword evidence="4" id="KW-0464">Manganese</keyword>
<name>A0A1H0QVM2_9BACT</name>
<evidence type="ECO:0000313" key="6">
    <source>
        <dbReference type="Proteomes" id="UP000199073"/>
    </source>
</evidence>
<dbReference type="InterPro" id="IPR023696">
    <property type="entry name" value="Ureohydrolase_dom_sf"/>
</dbReference>
<dbReference type="GO" id="GO:0008783">
    <property type="term" value="F:agmatinase activity"/>
    <property type="evidence" value="ECO:0007669"/>
    <property type="project" value="TreeGrafter"/>
</dbReference>
<feature type="binding site" evidence="4">
    <location>
        <position position="110"/>
    </location>
    <ligand>
        <name>Mn(2+)</name>
        <dbReference type="ChEBI" id="CHEBI:29035"/>
        <label>1</label>
    </ligand>
</feature>
<dbReference type="Proteomes" id="UP000199073">
    <property type="component" value="Unassembled WGS sequence"/>
</dbReference>
<dbReference type="GO" id="GO:0046872">
    <property type="term" value="F:metal ion binding"/>
    <property type="evidence" value="ECO:0007669"/>
    <property type="project" value="UniProtKB-KW"/>
</dbReference>
<dbReference type="PANTHER" id="PTHR11358:SF26">
    <property type="entry name" value="GUANIDINO ACID HYDROLASE, MITOCHONDRIAL"/>
    <property type="match status" value="1"/>
</dbReference>
<dbReference type="GO" id="GO:0033389">
    <property type="term" value="P:putrescine biosynthetic process from arginine, via agmatine"/>
    <property type="evidence" value="ECO:0007669"/>
    <property type="project" value="TreeGrafter"/>
</dbReference>
<reference evidence="5 6" key="1">
    <citation type="submission" date="2016-10" db="EMBL/GenBank/DDBJ databases">
        <authorList>
            <person name="de Groot N.N."/>
        </authorList>
    </citation>
    <scope>NUCLEOTIDE SEQUENCE [LARGE SCALE GENOMIC DNA]</scope>
    <source>
        <strain evidence="5 6">DSM 12130</strain>
    </source>
</reference>
<feature type="binding site" evidence="4">
    <location>
        <position position="137"/>
    </location>
    <ligand>
        <name>Mn(2+)</name>
        <dbReference type="ChEBI" id="CHEBI:29035"/>
        <label>1</label>
    </ligand>
</feature>
<dbReference type="NCBIfam" id="TIGR01230">
    <property type="entry name" value="agmatinase"/>
    <property type="match status" value="1"/>
</dbReference>
<dbReference type="Gene3D" id="3.40.800.10">
    <property type="entry name" value="Ureohydrolase domain"/>
    <property type="match status" value="1"/>
</dbReference>
<feature type="binding site" evidence="4">
    <location>
        <position position="216"/>
    </location>
    <ligand>
        <name>Mn(2+)</name>
        <dbReference type="ChEBI" id="CHEBI:29035"/>
        <label>1</label>
    </ligand>
</feature>
<proteinExistence type="inferred from homology"/>
<evidence type="ECO:0000256" key="3">
    <source>
        <dbReference type="ARBA" id="ARBA00022801"/>
    </source>
</evidence>
<dbReference type="SUPFAM" id="SSF52768">
    <property type="entry name" value="Arginase/deacetylase"/>
    <property type="match status" value="1"/>
</dbReference>
<dbReference type="PIRSF" id="PIRSF036979">
    <property type="entry name" value="Arginase"/>
    <property type="match status" value="1"/>
</dbReference>
<gene>
    <name evidence="5" type="ORF">SAMN05660330_02088</name>
</gene>
<evidence type="ECO:0000256" key="4">
    <source>
        <dbReference type="PIRSR" id="PIRSR036979-1"/>
    </source>
</evidence>
<dbReference type="PANTHER" id="PTHR11358">
    <property type="entry name" value="ARGINASE/AGMATINASE"/>
    <property type="match status" value="1"/>
</dbReference>
<dbReference type="CDD" id="cd11593">
    <property type="entry name" value="Agmatinase-like_2"/>
    <property type="match status" value="1"/>
</dbReference>
<accession>A0A1H0QVM2</accession>
<dbReference type="InterPro" id="IPR005925">
    <property type="entry name" value="Agmatinase-rel"/>
</dbReference>
<keyword evidence="6" id="KW-1185">Reference proteome</keyword>
<dbReference type="AlphaFoldDB" id="A0A1H0QVM2"/>
<comment type="similarity">
    <text evidence="1">Belongs to the arginase family. Agmatinase subfamily.</text>
</comment>
<dbReference type="STRING" id="91360.SAMN05660330_02088"/>
<evidence type="ECO:0000313" key="5">
    <source>
        <dbReference type="EMBL" id="SDP21175.1"/>
    </source>
</evidence>
<dbReference type="PROSITE" id="PS51409">
    <property type="entry name" value="ARGINASE_2"/>
    <property type="match status" value="1"/>
</dbReference>
<keyword evidence="3" id="KW-0378">Hydrolase</keyword>
<dbReference type="EMBL" id="FNJI01000013">
    <property type="protein sequence ID" value="SDP21175.1"/>
    <property type="molecule type" value="Genomic_DNA"/>
</dbReference>
<protein>
    <submittedName>
        <fullName evidence="5">Agmatinase</fullName>
    </submittedName>
</protein>
<feature type="binding site" evidence="4">
    <location>
        <position position="214"/>
    </location>
    <ligand>
        <name>Mn(2+)</name>
        <dbReference type="ChEBI" id="CHEBI:29035"/>
        <label>1</label>
    </ligand>
</feature>
<sequence length="296" mass="32255">MIMADRYCNFHGEDVPGSPAEEAFFHVIPVPLERSVSYGEGTAKGPAALLEASAQLETLALGVVPSEHGIYTAAPVDCGGPVEEVLQGIKARVAHALSVGAVPVVLGGEHTVTCGAVDALVEHGGDFGVIQFDAHADLRDQYEGSRFSHACVMRRICEQNVAIYQLGTRSYSVEEKEYRTSRQIAYKDSETLWRDGGRLDLPQDFPERVYITFDLDAFDSSLLPATGTPVPGGLNWFQAMQLIEEIMRRRVCIGFDVVELAPMAGVHAPTFTAAQLTYNMMACLVKSELNRGHYFG</sequence>
<feature type="binding site" evidence="4">
    <location>
        <position position="133"/>
    </location>
    <ligand>
        <name>Mn(2+)</name>
        <dbReference type="ChEBI" id="CHEBI:29035"/>
        <label>1</label>
    </ligand>
</feature>
<organism evidence="5 6">
    <name type="scientific">Desulforhopalus singaporensis</name>
    <dbReference type="NCBI Taxonomy" id="91360"/>
    <lineage>
        <taxon>Bacteria</taxon>
        <taxon>Pseudomonadati</taxon>
        <taxon>Thermodesulfobacteriota</taxon>
        <taxon>Desulfobulbia</taxon>
        <taxon>Desulfobulbales</taxon>
        <taxon>Desulfocapsaceae</taxon>
        <taxon>Desulforhopalus</taxon>
    </lineage>
</organism>
<evidence type="ECO:0000256" key="2">
    <source>
        <dbReference type="ARBA" id="ARBA00022723"/>
    </source>
</evidence>
<keyword evidence="2 4" id="KW-0479">Metal-binding</keyword>
<dbReference type="InterPro" id="IPR006035">
    <property type="entry name" value="Ureohydrolase"/>
</dbReference>
<comment type="cofactor">
    <cofactor evidence="4">
        <name>Mn(2+)</name>
        <dbReference type="ChEBI" id="CHEBI:29035"/>
    </cofactor>
    <text evidence="4">Binds 2 manganese ions per subunit.</text>
</comment>
<feature type="binding site" evidence="4">
    <location>
        <position position="135"/>
    </location>
    <ligand>
        <name>Mn(2+)</name>
        <dbReference type="ChEBI" id="CHEBI:29035"/>
        <label>1</label>
    </ligand>
</feature>
<dbReference type="RefSeq" id="WP_245695094.1">
    <property type="nucleotide sequence ID" value="NZ_FNJI01000013.1"/>
</dbReference>
<evidence type="ECO:0000256" key="1">
    <source>
        <dbReference type="ARBA" id="ARBA00009227"/>
    </source>
</evidence>
<dbReference type="Pfam" id="PF00491">
    <property type="entry name" value="Arginase"/>
    <property type="match status" value="1"/>
</dbReference>